<dbReference type="OrthoDB" id="2593732at2759"/>
<feature type="non-terminal residue" evidence="8">
    <location>
        <position position="476"/>
    </location>
</feature>
<dbReference type="GO" id="GO:0003677">
    <property type="term" value="F:DNA binding"/>
    <property type="evidence" value="ECO:0007669"/>
    <property type="project" value="UniProtKB-KW"/>
</dbReference>
<dbReference type="GO" id="GO:0009893">
    <property type="term" value="P:positive regulation of metabolic process"/>
    <property type="evidence" value="ECO:0007669"/>
    <property type="project" value="UniProtKB-ARBA"/>
</dbReference>
<dbReference type="EMBL" id="KZ821225">
    <property type="protein sequence ID" value="PYH47069.1"/>
    <property type="molecule type" value="Genomic_DNA"/>
</dbReference>
<accession>A0A318ZHV0</accession>
<dbReference type="GeneID" id="37072532"/>
<dbReference type="Pfam" id="PF00172">
    <property type="entry name" value="Zn_clus"/>
    <property type="match status" value="1"/>
</dbReference>
<evidence type="ECO:0000313" key="9">
    <source>
        <dbReference type="Proteomes" id="UP000248349"/>
    </source>
</evidence>
<keyword evidence="9" id="KW-1185">Reference proteome</keyword>
<keyword evidence="1" id="KW-0479">Metal-binding</keyword>
<dbReference type="Proteomes" id="UP000248349">
    <property type="component" value="Unassembled WGS sequence"/>
</dbReference>
<evidence type="ECO:0000256" key="3">
    <source>
        <dbReference type="ARBA" id="ARBA00023015"/>
    </source>
</evidence>
<evidence type="ECO:0000259" key="7">
    <source>
        <dbReference type="PROSITE" id="PS50048"/>
    </source>
</evidence>
<dbReference type="InterPro" id="IPR001138">
    <property type="entry name" value="Zn2Cys6_DnaBD"/>
</dbReference>
<keyword evidence="4" id="KW-0238">DNA-binding</keyword>
<dbReference type="AlphaFoldDB" id="A0A318ZHV0"/>
<gene>
    <name evidence="8" type="ORF">BP01DRAFT_261767</name>
</gene>
<evidence type="ECO:0000256" key="5">
    <source>
        <dbReference type="ARBA" id="ARBA00023163"/>
    </source>
</evidence>
<dbReference type="PROSITE" id="PS50048">
    <property type="entry name" value="ZN2_CY6_FUNGAL_2"/>
    <property type="match status" value="1"/>
</dbReference>
<proteinExistence type="predicted"/>
<dbReference type="Gene3D" id="4.10.240.10">
    <property type="entry name" value="Zn(2)-C6 fungal-type DNA-binding domain"/>
    <property type="match status" value="1"/>
</dbReference>
<keyword evidence="3" id="KW-0805">Transcription regulation</keyword>
<dbReference type="STRING" id="1450539.A0A318ZHV0"/>
<keyword evidence="6" id="KW-0539">Nucleus</keyword>
<dbReference type="SUPFAM" id="SSF57701">
    <property type="entry name" value="Zn2/Cys6 DNA-binding domain"/>
    <property type="match status" value="1"/>
</dbReference>
<dbReference type="SMART" id="SM00066">
    <property type="entry name" value="GAL4"/>
    <property type="match status" value="1"/>
</dbReference>
<dbReference type="CDD" id="cd00067">
    <property type="entry name" value="GAL4"/>
    <property type="match status" value="1"/>
</dbReference>
<evidence type="ECO:0000313" key="8">
    <source>
        <dbReference type="EMBL" id="PYH47069.1"/>
    </source>
</evidence>
<evidence type="ECO:0000256" key="6">
    <source>
        <dbReference type="ARBA" id="ARBA00023242"/>
    </source>
</evidence>
<reference evidence="8 9" key="1">
    <citation type="submission" date="2016-12" db="EMBL/GenBank/DDBJ databases">
        <title>The genomes of Aspergillus section Nigri reveals drivers in fungal speciation.</title>
        <authorList>
            <consortium name="DOE Joint Genome Institute"/>
            <person name="Vesth T.C."/>
            <person name="Nybo J."/>
            <person name="Theobald S."/>
            <person name="Brandl J."/>
            <person name="Frisvad J.C."/>
            <person name="Nielsen K.F."/>
            <person name="Lyhne E.K."/>
            <person name="Kogle M.E."/>
            <person name="Kuo A."/>
            <person name="Riley R."/>
            <person name="Clum A."/>
            <person name="Nolan M."/>
            <person name="Lipzen A."/>
            <person name="Salamov A."/>
            <person name="Henrissat B."/>
            <person name="Wiebenga A."/>
            <person name="De Vries R.P."/>
            <person name="Grigoriev I.V."/>
            <person name="Mortensen U.H."/>
            <person name="Andersen M.R."/>
            <person name="Baker S.E."/>
        </authorList>
    </citation>
    <scope>NUCLEOTIDE SEQUENCE [LARGE SCALE GENOMIC DNA]</scope>
    <source>
        <strain evidence="8 9">JOP 1030-1</strain>
    </source>
</reference>
<dbReference type="PANTHER" id="PTHR36206:SF4">
    <property type="entry name" value="HYPOTHETICAL CONSERVED PROTEIN (EUROFUNG)-RELATED"/>
    <property type="match status" value="1"/>
</dbReference>
<evidence type="ECO:0000256" key="4">
    <source>
        <dbReference type="ARBA" id="ARBA00023125"/>
    </source>
</evidence>
<dbReference type="Pfam" id="PF11951">
    <property type="entry name" value="Fungal_trans_2"/>
    <property type="match status" value="1"/>
</dbReference>
<sequence>IRRKRTSRPKSRNGCITCKIRHIKCGEEKPACSQCTRSGRTCDGYTDASQRQLHQAIVQSVPRHDDWSPGPDRKIVLVPGTREERQYVQFFCTQTASAMSGFFPSEFWNRFLPQLSHRNSAVRHAVAAVGALHQRQLQGRLEPANNTATLDDGFALQQYNKAIQRFLQQMGDPKGMEVDLMLIQCLLFICLEMLQGNNRQAMNHVGGGLRILSGHTAAQGSLDRDLLQFFCRQNNQMSYFGRPLALLDAVLGSSSVFTSKSQPVFKHIGEARDYLTNLITRCLLFVRSAQRHVWSDSPQPFLPEQLQHQTALLEECYAWFQAFEVLLELPAKTSGVLDPRGPLSMQCQYNTAITWLSTCTSLDEMQMDQYYPNFTAIACAGEKLVELCADGSDLAAEQFYLDADVIPVFYWSVQRCRHPVLRRRILDVLSRYPAREGMWDKGLHVAVLRRVLELEETELAHLPIAQRFPLEHHRVY</sequence>
<dbReference type="GO" id="GO:0008270">
    <property type="term" value="F:zinc ion binding"/>
    <property type="evidence" value="ECO:0007669"/>
    <property type="project" value="InterPro"/>
</dbReference>
<keyword evidence="2" id="KW-0862">Zinc</keyword>
<evidence type="ECO:0000256" key="2">
    <source>
        <dbReference type="ARBA" id="ARBA00022833"/>
    </source>
</evidence>
<feature type="non-terminal residue" evidence="8">
    <location>
        <position position="1"/>
    </location>
</feature>
<keyword evidence="5" id="KW-0804">Transcription</keyword>
<dbReference type="InterPro" id="IPR036864">
    <property type="entry name" value="Zn2-C6_fun-type_DNA-bd_sf"/>
</dbReference>
<dbReference type="InterPro" id="IPR021858">
    <property type="entry name" value="Fun_TF"/>
</dbReference>
<protein>
    <recommendedName>
        <fullName evidence="7">Zn(2)-C6 fungal-type domain-containing protein</fullName>
    </recommendedName>
</protein>
<organism evidence="8 9">
    <name type="scientific">Aspergillus saccharolyticus JOP 1030-1</name>
    <dbReference type="NCBI Taxonomy" id="1450539"/>
    <lineage>
        <taxon>Eukaryota</taxon>
        <taxon>Fungi</taxon>
        <taxon>Dikarya</taxon>
        <taxon>Ascomycota</taxon>
        <taxon>Pezizomycotina</taxon>
        <taxon>Eurotiomycetes</taxon>
        <taxon>Eurotiomycetidae</taxon>
        <taxon>Eurotiales</taxon>
        <taxon>Aspergillaceae</taxon>
        <taxon>Aspergillus</taxon>
        <taxon>Aspergillus subgen. Circumdati</taxon>
    </lineage>
</organism>
<dbReference type="PROSITE" id="PS00463">
    <property type="entry name" value="ZN2_CY6_FUNGAL_1"/>
    <property type="match status" value="1"/>
</dbReference>
<dbReference type="RefSeq" id="XP_025433051.1">
    <property type="nucleotide sequence ID" value="XM_025571304.1"/>
</dbReference>
<dbReference type="GO" id="GO:0000981">
    <property type="term" value="F:DNA-binding transcription factor activity, RNA polymerase II-specific"/>
    <property type="evidence" value="ECO:0007669"/>
    <property type="project" value="InterPro"/>
</dbReference>
<dbReference type="PANTHER" id="PTHR36206">
    <property type="entry name" value="ASPERCRYPTIN BIOSYNTHESIS CLUSTER-SPECIFIC TRANSCRIPTION REGULATOR ATNN-RELATED"/>
    <property type="match status" value="1"/>
</dbReference>
<feature type="domain" description="Zn(2)-C6 fungal-type" evidence="7">
    <location>
        <begin position="14"/>
        <end position="42"/>
    </location>
</feature>
<dbReference type="InterPro" id="IPR052360">
    <property type="entry name" value="Transcr_Regulatory_Proteins"/>
</dbReference>
<evidence type="ECO:0000256" key="1">
    <source>
        <dbReference type="ARBA" id="ARBA00022723"/>
    </source>
</evidence>
<name>A0A318ZHV0_9EURO</name>